<accession>A0A8J5W7V4</accession>
<dbReference type="EMBL" id="JAAALK010000082">
    <property type="protein sequence ID" value="KAG8084226.1"/>
    <property type="molecule type" value="Genomic_DNA"/>
</dbReference>
<keyword evidence="3" id="KW-1185">Reference proteome</keyword>
<dbReference type="AlphaFoldDB" id="A0A8J5W7V4"/>
<sequence length="135" mass="14814">MLQAASPLSRISPKLGNRERLSATAPHGAAPLSAATPPTRSKSCVPTGHHISTGCRRLRPFIRIERPFNRQPASDRFATRCCREEGMDKRVKEEALQIWSCSMCFPASSPRASCSHSKRSPCSLPGNILQLDSQD</sequence>
<dbReference type="Proteomes" id="UP000729402">
    <property type="component" value="Unassembled WGS sequence"/>
</dbReference>
<protein>
    <submittedName>
        <fullName evidence="2">Uncharacterized protein</fullName>
    </submittedName>
</protein>
<organism evidence="2 3">
    <name type="scientific">Zizania palustris</name>
    <name type="common">Northern wild rice</name>
    <dbReference type="NCBI Taxonomy" id="103762"/>
    <lineage>
        <taxon>Eukaryota</taxon>
        <taxon>Viridiplantae</taxon>
        <taxon>Streptophyta</taxon>
        <taxon>Embryophyta</taxon>
        <taxon>Tracheophyta</taxon>
        <taxon>Spermatophyta</taxon>
        <taxon>Magnoliopsida</taxon>
        <taxon>Liliopsida</taxon>
        <taxon>Poales</taxon>
        <taxon>Poaceae</taxon>
        <taxon>BOP clade</taxon>
        <taxon>Oryzoideae</taxon>
        <taxon>Oryzeae</taxon>
        <taxon>Zizaniinae</taxon>
        <taxon>Zizania</taxon>
    </lineage>
</organism>
<feature type="region of interest" description="Disordered" evidence="1">
    <location>
        <begin position="22"/>
        <end position="47"/>
    </location>
</feature>
<name>A0A8J5W7V4_ZIZPA</name>
<evidence type="ECO:0000313" key="2">
    <source>
        <dbReference type="EMBL" id="KAG8084226.1"/>
    </source>
</evidence>
<reference evidence="2" key="2">
    <citation type="submission" date="2021-02" db="EMBL/GenBank/DDBJ databases">
        <authorList>
            <person name="Kimball J.A."/>
            <person name="Haas M.W."/>
            <person name="Macchietto M."/>
            <person name="Kono T."/>
            <person name="Duquette J."/>
            <person name="Shao M."/>
        </authorList>
    </citation>
    <scope>NUCLEOTIDE SEQUENCE</scope>
    <source>
        <tissue evidence="2">Fresh leaf tissue</tissue>
    </source>
</reference>
<evidence type="ECO:0000313" key="3">
    <source>
        <dbReference type="Proteomes" id="UP000729402"/>
    </source>
</evidence>
<evidence type="ECO:0000256" key="1">
    <source>
        <dbReference type="SAM" id="MobiDB-lite"/>
    </source>
</evidence>
<reference evidence="2" key="1">
    <citation type="journal article" date="2021" name="bioRxiv">
        <title>Whole Genome Assembly and Annotation of Northern Wild Rice, Zizania palustris L., Supports a Whole Genome Duplication in the Zizania Genus.</title>
        <authorList>
            <person name="Haas M."/>
            <person name="Kono T."/>
            <person name="Macchietto M."/>
            <person name="Millas R."/>
            <person name="McGilp L."/>
            <person name="Shao M."/>
            <person name="Duquette J."/>
            <person name="Hirsch C.N."/>
            <person name="Kimball J."/>
        </authorList>
    </citation>
    <scope>NUCLEOTIDE SEQUENCE</scope>
    <source>
        <tissue evidence="2">Fresh leaf tissue</tissue>
    </source>
</reference>
<gene>
    <name evidence="2" type="ORF">GUJ93_ZPchr0010g11091</name>
</gene>
<proteinExistence type="predicted"/>
<comment type="caution">
    <text evidence="2">The sequence shown here is derived from an EMBL/GenBank/DDBJ whole genome shotgun (WGS) entry which is preliminary data.</text>
</comment>